<dbReference type="EMBL" id="BAABBA010000008">
    <property type="protein sequence ID" value="GAA4287530.1"/>
    <property type="molecule type" value="Genomic_DNA"/>
</dbReference>
<evidence type="ECO:0000256" key="1">
    <source>
        <dbReference type="ARBA" id="ARBA00022801"/>
    </source>
</evidence>
<evidence type="ECO:0008006" key="5">
    <source>
        <dbReference type="Google" id="ProtNLM"/>
    </source>
</evidence>
<evidence type="ECO:0000313" key="3">
    <source>
        <dbReference type="EMBL" id="GAA4287530.1"/>
    </source>
</evidence>
<dbReference type="NCBIfam" id="TIGR01076">
    <property type="entry name" value="sortase_fam"/>
    <property type="match status" value="1"/>
</dbReference>
<dbReference type="InterPro" id="IPR023365">
    <property type="entry name" value="Sortase_dom-sf"/>
</dbReference>
<dbReference type="Pfam" id="PF04203">
    <property type="entry name" value="Sortase"/>
    <property type="match status" value="1"/>
</dbReference>
<accession>A0ABP8EUB9</accession>
<proteinExistence type="predicted"/>
<comment type="caution">
    <text evidence="3">The sequence shown here is derived from an EMBL/GenBank/DDBJ whole genome shotgun (WGS) entry which is preliminary data.</text>
</comment>
<sequence>MATTRKTPTPGARALLGVGLLAALGLAGVGIAAALGPDDVARVATRAERPAAVSTTELPSGARSTEPTADPLAGLLVPAVSEEGETFGTMRVPRWGDYEEPISEGITDQVLDELGLGRFPGSQMPGEEGNFAVAGHRTLHSRPLYGVAELRVGDEIVVTTAEGEYTYAVSGHEIVSPDQVRVVGPDPQNPGGPAVGRLMTLVACHPLGSVAERYIVYAELERFEPAA</sequence>
<dbReference type="Proteomes" id="UP001499841">
    <property type="component" value="Unassembled WGS sequence"/>
</dbReference>
<organism evidence="3 4">
    <name type="scientific">Georgenia daeguensis</name>
    <dbReference type="NCBI Taxonomy" id="908355"/>
    <lineage>
        <taxon>Bacteria</taxon>
        <taxon>Bacillati</taxon>
        <taxon>Actinomycetota</taxon>
        <taxon>Actinomycetes</taxon>
        <taxon>Micrococcales</taxon>
        <taxon>Bogoriellaceae</taxon>
        <taxon>Georgenia</taxon>
    </lineage>
</organism>
<dbReference type="Gene3D" id="2.40.260.10">
    <property type="entry name" value="Sortase"/>
    <property type="match status" value="1"/>
</dbReference>
<dbReference type="RefSeq" id="WP_345040303.1">
    <property type="nucleotide sequence ID" value="NZ_BAABBA010000008.1"/>
</dbReference>
<gene>
    <name evidence="3" type="ORF">GCM10022262_18890</name>
</gene>
<dbReference type="InterPro" id="IPR005754">
    <property type="entry name" value="Sortase"/>
</dbReference>
<name>A0ABP8EUB9_9MICO</name>
<keyword evidence="1" id="KW-0378">Hydrolase</keyword>
<dbReference type="InterPro" id="IPR042003">
    <property type="entry name" value="Sortase_E"/>
</dbReference>
<dbReference type="SUPFAM" id="SSF63817">
    <property type="entry name" value="Sortase"/>
    <property type="match status" value="1"/>
</dbReference>
<evidence type="ECO:0000256" key="2">
    <source>
        <dbReference type="SAM" id="MobiDB-lite"/>
    </source>
</evidence>
<keyword evidence="4" id="KW-1185">Reference proteome</keyword>
<evidence type="ECO:0000313" key="4">
    <source>
        <dbReference type="Proteomes" id="UP001499841"/>
    </source>
</evidence>
<feature type="compositionally biased region" description="Polar residues" evidence="2">
    <location>
        <begin position="53"/>
        <end position="67"/>
    </location>
</feature>
<feature type="region of interest" description="Disordered" evidence="2">
    <location>
        <begin position="48"/>
        <end position="71"/>
    </location>
</feature>
<dbReference type="CDD" id="cd05830">
    <property type="entry name" value="Sortase_E"/>
    <property type="match status" value="1"/>
</dbReference>
<protein>
    <recommendedName>
        <fullName evidence="5">Class E sortase</fullName>
    </recommendedName>
</protein>
<reference evidence="4" key="1">
    <citation type="journal article" date="2019" name="Int. J. Syst. Evol. Microbiol.">
        <title>The Global Catalogue of Microorganisms (GCM) 10K type strain sequencing project: providing services to taxonomists for standard genome sequencing and annotation.</title>
        <authorList>
            <consortium name="The Broad Institute Genomics Platform"/>
            <consortium name="The Broad Institute Genome Sequencing Center for Infectious Disease"/>
            <person name="Wu L."/>
            <person name="Ma J."/>
        </authorList>
    </citation>
    <scope>NUCLEOTIDE SEQUENCE [LARGE SCALE GENOMIC DNA]</scope>
    <source>
        <strain evidence="4">JCM 17459</strain>
    </source>
</reference>